<dbReference type="PATRIC" id="fig|1200352.3.peg.235"/>
<dbReference type="OrthoDB" id="4899232at2"/>
<dbReference type="EMBL" id="CP003696">
    <property type="protein sequence ID" value="AGP29891.1"/>
    <property type="molecule type" value="Genomic_DNA"/>
</dbReference>
<dbReference type="PROSITE" id="PS50977">
    <property type="entry name" value="HTH_TETR_2"/>
    <property type="match status" value="1"/>
</dbReference>
<dbReference type="HOGENOM" id="CLU_069356_31_1_11"/>
<dbReference type="RefSeq" id="WP_020440256.1">
    <property type="nucleotide sequence ID" value="NC_021663.1"/>
</dbReference>
<dbReference type="InterPro" id="IPR001647">
    <property type="entry name" value="HTH_TetR"/>
</dbReference>
<dbReference type="PRINTS" id="PR00455">
    <property type="entry name" value="HTHTETR"/>
</dbReference>
<dbReference type="GO" id="GO:0003700">
    <property type="term" value="F:DNA-binding transcription factor activity"/>
    <property type="evidence" value="ECO:0007669"/>
    <property type="project" value="TreeGrafter"/>
</dbReference>
<organism evidence="5 6">
    <name type="scientific">Corynebacterium terpenotabidum Y-11</name>
    <dbReference type="NCBI Taxonomy" id="1200352"/>
    <lineage>
        <taxon>Bacteria</taxon>
        <taxon>Bacillati</taxon>
        <taxon>Actinomycetota</taxon>
        <taxon>Actinomycetes</taxon>
        <taxon>Mycobacteriales</taxon>
        <taxon>Corynebacteriaceae</taxon>
        <taxon>Corynebacterium</taxon>
    </lineage>
</organism>
<dbReference type="InterPro" id="IPR050109">
    <property type="entry name" value="HTH-type_TetR-like_transc_reg"/>
</dbReference>
<dbReference type="PANTHER" id="PTHR30055:SF226">
    <property type="entry name" value="HTH-TYPE TRANSCRIPTIONAL REGULATOR PKSA"/>
    <property type="match status" value="1"/>
</dbReference>
<evidence type="ECO:0000256" key="1">
    <source>
        <dbReference type="ARBA" id="ARBA00023125"/>
    </source>
</evidence>
<keyword evidence="1 2" id="KW-0238">DNA-binding</keyword>
<keyword evidence="6" id="KW-1185">Reference proteome</keyword>
<dbReference type="GO" id="GO:0000976">
    <property type="term" value="F:transcription cis-regulatory region binding"/>
    <property type="evidence" value="ECO:0007669"/>
    <property type="project" value="TreeGrafter"/>
</dbReference>
<dbReference type="AlphaFoldDB" id="S4XBB5"/>
<sequence length="222" mass="24662">MTGATDEAAVRNPRASKAPKKARTRRADGERSRQKILAAAAEIAAERGYDGTSIAEISRRCGLPASSIYWHFKDKDDLMATVIEDSFAAWNQSWEIDADENLLTALVAVAEQLIGALRAHPQFLHIGLPLALQKRSDNPRPRQMYLQMRENLIARFEQIGATHFPHVPESRRTAIITYLIAGAEGLIISHELDQSSDIEEVLQIHATSVIQVIMQEASAWPT</sequence>
<dbReference type="eggNOG" id="COG1309">
    <property type="taxonomic scope" value="Bacteria"/>
</dbReference>
<dbReference type="SUPFAM" id="SSF46689">
    <property type="entry name" value="Homeodomain-like"/>
    <property type="match status" value="1"/>
</dbReference>
<dbReference type="PANTHER" id="PTHR30055">
    <property type="entry name" value="HTH-TYPE TRANSCRIPTIONAL REGULATOR RUTR"/>
    <property type="match status" value="1"/>
</dbReference>
<dbReference type="KEGG" id="cter:A606_01180"/>
<name>S4XBB5_9CORY</name>
<evidence type="ECO:0000313" key="5">
    <source>
        <dbReference type="EMBL" id="AGP29891.1"/>
    </source>
</evidence>
<evidence type="ECO:0000256" key="2">
    <source>
        <dbReference type="PROSITE-ProRule" id="PRU00335"/>
    </source>
</evidence>
<evidence type="ECO:0000256" key="3">
    <source>
        <dbReference type="SAM" id="MobiDB-lite"/>
    </source>
</evidence>
<protein>
    <submittedName>
        <fullName evidence="5">TetR family transcriptional regulator</fullName>
    </submittedName>
</protein>
<proteinExistence type="predicted"/>
<dbReference type="Pfam" id="PF00440">
    <property type="entry name" value="TetR_N"/>
    <property type="match status" value="1"/>
</dbReference>
<feature type="DNA-binding region" description="H-T-H motif" evidence="2">
    <location>
        <begin position="53"/>
        <end position="72"/>
    </location>
</feature>
<feature type="region of interest" description="Disordered" evidence="3">
    <location>
        <begin position="1"/>
        <end position="31"/>
    </location>
</feature>
<feature type="domain" description="HTH tetR-type" evidence="4">
    <location>
        <begin position="30"/>
        <end position="90"/>
    </location>
</feature>
<gene>
    <name evidence="5" type="ORF">A606_01180</name>
</gene>
<dbReference type="STRING" id="1200352.A606_01180"/>
<dbReference type="Proteomes" id="UP000014809">
    <property type="component" value="Chromosome"/>
</dbReference>
<accession>S4XBB5</accession>
<evidence type="ECO:0000313" key="6">
    <source>
        <dbReference type="Proteomes" id="UP000014809"/>
    </source>
</evidence>
<dbReference type="InterPro" id="IPR009057">
    <property type="entry name" value="Homeodomain-like_sf"/>
</dbReference>
<dbReference type="Gene3D" id="1.10.357.10">
    <property type="entry name" value="Tetracycline Repressor, domain 2"/>
    <property type="match status" value="1"/>
</dbReference>
<evidence type="ECO:0000259" key="4">
    <source>
        <dbReference type="PROSITE" id="PS50977"/>
    </source>
</evidence>
<reference evidence="5 6" key="1">
    <citation type="submission" date="2012-06" db="EMBL/GenBank/DDBJ databases">
        <title>Complete genome sequence of Corynebacterium terpenotabidum Y-11 (=DSM 44721).</title>
        <authorList>
            <person name="Ruckert C."/>
            <person name="Albersmeier A."/>
            <person name="Al-Dilaimi A."/>
            <person name="Szczepanowski R."/>
            <person name="Kalinowski J."/>
        </authorList>
    </citation>
    <scope>NUCLEOTIDE SEQUENCE [LARGE SCALE GENOMIC DNA]</scope>
    <source>
        <strain evidence="5 6">Y-11</strain>
    </source>
</reference>